<evidence type="ECO:0000259" key="12">
    <source>
        <dbReference type="Pfam" id="PF16900"/>
    </source>
</evidence>
<dbReference type="EMBL" id="JAEUBG010000470">
    <property type="protein sequence ID" value="KAH3688181.1"/>
    <property type="molecule type" value="Genomic_DNA"/>
</dbReference>
<accession>A0A9P8QCZ9</accession>
<evidence type="ECO:0000256" key="6">
    <source>
        <dbReference type="ARBA" id="ARBA00022833"/>
    </source>
</evidence>
<dbReference type="GO" id="GO:0003697">
    <property type="term" value="F:single-stranded DNA binding"/>
    <property type="evidence" value="ECO:0007669"/>
    <property type="project" value="UniProtKB-ARBA"/>
</dbReference>
<evidence type="ECO:0000256" key="8">
    <source>
        <dbReference type="ARBA" id="ARBA00023242"/>
    </source>
</evidence>
<keyword evidence="4 9" id="KW-0479">Metal-binding</keyword>
<dbReference type="GO" id="GO:0000781">
    <property type="term" value="C:chromosome, telomeric region"/>
    <property type="evidence" value="ECO:0007669"/>
    <property type="project" value="UniProtKB-ARBA"/>
</dbReference>
<dbReference type="CDD" id="cd04476">
    <property type="entry name" value="RPA1_DBD_C"/>
    <property type="match status" value="1"/>
</dbReference>
<dbReference type="InterPro" id="IPR012340">
    <property type="entry name" value="NA-bd_OB-fold"/>
</dbReference>
<comment type="similarity">
    <text evidence="2 9">Belongs to the replication factor A protein 1 family.</text>
</comment>
<keyword evidence="14" id="KW-1185">Reference proteome</keyword>
<feature type="domain" description="Replication protein A OB" evidence="12">
    <location>
        <begin position="306"/>
        <end position="401"/>
    </location>
</feature>
<dbReference type="InterPro" id="IPR004365">
    <property type="entry name" value="NA-bd_OB_tRNA"/>
</dbReference>
<dbReference type="Proteomes" id="UP000774326">
    <property type="component" value="Unassembled WGS sequence"/>
</dbReference>
<dbReference type="OrthoDB" id="1751331at2759"/>
<dbReference type="FunFam" id="2.40.50.140:FF:000041">
    <property type="entry name" value="Replication protein A subunit"/>
    <property type="match status" value="1"/>
</dbReference>
<keyword evidence="5 9" id="KW-0863">Zinc-finger</keyword>
<evidence type="ECO:0000256" key="3">
    <source>
        <dbReference type="ARBA" id="ARBA00022705"/>
    </source>
</evidence>
<dbReference type="Pfam" id="PF16900">
    <property type="entry name" value="REPA_OB_2"/>
    <property type="match status" value="1"/>
</dbReference>
<dbReference type="AlphaFoldDB" id="A0A9P8QCZ9"/>
<evidence type="ECO:0000256" key="7">
    <source>
        <dbReference type="ARBA" id="ARBA00023125"/>
    </source>
</evidence>
<dbReference type="SUPFAM" id="SSF50249">
    <property type="entry name" value="Nucleic acid-binding proteins"/>
    <property type="match status" value="4"/>
</dbReference>
<dbReference type="PANTHER" id="PTHR47165">
    <property type="entry name" value="OS03G0429900 PROTEIN"/>
    <property type="match status" value="1"/>
</dbReference>
<feature type="domain" description="Replication factor A C-terminal" evidence="11">
    <location>
        <begin position="460"/>
        <end position="605"/>
    </location>
</feature>
<comment type="subunit">
    <text evidence="9">Component of the heterotrimeric canonical replication protein A complex (RPA).</text>
</comment>
<dbReference type="FunFam" id="2.40.50.140:FF:000090">
    <property type="entry name" value="Replication protein A subunit"/>
    <property type="match status" value="1"/>
</dbReference>
<keyword evidence="8 9" id="KW-0539">Nucleus</keyword>
<dbReference type="NCBIfam" id="TIGR00617">
    <property type="entry name" value="rpa1"/>
    <property type="match status" value="1"/>
</dbReference>
<evidence type="ECO:0000313" key="13">
    <source>
        <dbReference type="EMBL" id="KAH3688181.1"/>
    </source>
</evidence>
<organism evidence="13 14">
    <name type="scientific">Wickerhamomyces pijperi</name>
    <name type="common">Yeast</name>
    <name type="synonym">Pichia pijperi</name>
    <dbReference type="NCBI Taxonomy" id="599730"/>
    <lineage>
        <taxon>Eukaryota</taxon>
        <taxon>Fungi</taxon>
        <taxon>Dikarya</taxon>
        <taxon>Ascomycota</taxon>
        <taxon>Saccharomycotina</taxon>
        <taxon>Saccharomycetes</taxon>
        <taxon>Phaffomycetales</taxon>
        <taxon>Wickerhamomycetaceae</taxon>
        <taxon>Wickerhamomyces</taxon>
    </lineage>
</organism>
<evidence type="ECO:0000256" key="2">
    <source>
        <dbReference type="ARBA" id="ARBA00005690"/>
    </source>
</evidence>
<keyword evidence="6 9" id="KW-0862">Zinc</keyword>
<dbReference type="InterPro" id="IPR004591">
    <property type="entry name" value="Rfa1"/>
</dbReference>
<evidence type="ECO:0000256" key="4">
    <source>
        <dbReference type="ARBA" id="ARBA00022723"/>
    </source>
</evidence>
<comment type="function">
    <text evidence="9">As part of the replication protein A (RPA/RP-A), a single-stranded DNA-binding heterotrimeric complex, may play an essential role in DNA replication, recombination and repair. Binds and stabilizes single-stranded DNA intermediates, preventing complementary DNA reannealing and recruiting different proteins involved in DNA metabolism.</text>
</comment>
<reference evidence="13" key="2">
    <citation type="submission" date="2021-01" db="EMBL/GenBank/DDBJ databases">
        <authorList>
            <person name="Schikora-Tamarit M.A."/>
        </authorList>
    </citation>
    <scope>NUCLEOTIDE SEQUENCE</scope>
    <source>
        <strain evidence="13">CBS2887</strain>
    </source>
</reference>
<dbReference type="InterPro" id="IPR013955">
    <property type="entry name" value="Rep_factor-A_C"/>
</dbReference>
<comment type="caution">
    <text evidence="13">The sequence shown here is derived from an EMBL/GenBank/DDBJ whole genome shotgun (WGS) entry which is preliminary data.</text>
</comment>
<dbReference type="FunFam" id="2.40.50.140:FF:000064">
    <property type="entry name" value="Replication protein A subunit"/>
    <property type="match status" value="1"/>
</dbReference>
<sequence length="614" mass="68652">MSQYIERGIISTIFSSSEYLASDKPLVFQVQSVKLVEGRRCRILLSDGLYSCQAVTRADETGELKPITKFDIIRATKYEIELVGGSSKHVLLVADYEILDHSDGIFGDEKALSIDTYLRENPSLDILMNHKAEAEQERKIDTSVAAPQFGQPQPPSHAAAAAGAVAAPFQQPQQIRGTGKKVNNLCLIEQLSPYQNVWTLKARVSHKGDLRTWTNAKGSGKLFNVNFLDESGEIRATAFNDNAEKFHQLLQENKVYYVSKARIQNAKKQFSNLANPYELQLDKDSDIYEAEDSGSVPSLKYDFVKLNKIQELESDSIIDIVGVIKEVNEPFQITSRAGKAYDRRDILVVDDSQFAISVGLWNNSALNFDIPEGSVVAIKGCKVSDFNGKTLSLTSSAVITQNPEVNEAYTIKGWYDAQGRREQFKSLKTEPGARKSSPGDRKKIAEIIALETQISEKPDYHSVKATVNYVRSENFAYAACSTEGCSKKVTDQGDGTWRCEKCDINHAQPKYRYILSLSVVDETGNLWLTLFDEQAQTLLGISANELMELKENGSPEVASHFENLQSNEFEFRIRGRLDSYNGTERVRYNAYAANKIDFSAESSYLVEKFEKMGL</sequence>
<feature type="domain" description="OB" evidence="10">
    <location>
        <begin position="198"/>
        <end position="279"/>
    </location>
</feature>
<evidence type="ECO:0000259" key="11">
    <source>
        <dbReference type="Pfam" id="PF08646"/>
    </source>
</evidence>
<protein>
    <recommendedName>
        <fullName evidence="9">Replication protein A subunit</fullName>
    </recommendedName>
</protein>
<evidence type="ECO:0000256" key="5">
    <source>
        <dbReference type="ARBA" id="ARBA00022771"/>
    </source>
</evidence>
<gene>
    <name evidence="13" type="ORF">WICPIJ_000823</name>
</gene>
<dbReference type="GO" id="GO:0006260">
    <property type="term" value="P:DNA replication"/>
    <property type="evidence" value="ECO:0007669"/>
    <property type="project" value="UniProtKB-KW"/>
</dbReference>
<dbReference type="Pfam" id="PF08646">
    <property type="entry name" value="Rep_fac-A_C"/>
    <property type="match status" value="1"/>
</dbReference>
<dbReference type="Pfam" id="PF01336">
    <property type="entry name" value="tRNA_anti-codon"/>
    <property type="match status" value="1"/>
</dbReference>
<dbReference type="PANTHER" id="PTHR47165:SF4">
    <property type="entry name" value="OS03G0429900 PROTEIN"/>
    <property type="match status" value="1"/>
</dbReference>
<dbReference type="CDD" id="cd04474">
    <property type="entry name" value="RPA1_DBD_A"/>
    <property type="match status" value="1"/>
</dbReference>
<dbReference type="GO" id="GO:0006310">
    <property type="term" value="P:DNA recombination"/>
    <property type="evidence" value="ECO:0007669"/>
    <property type="project" value="InterPro"/>
</dbReference>
<keyword evidence="3 9" id="KW-0235">DNA replication</keyword>
<dbReference type="Gene3D" id="2.40.50.140">
    <property type="entry name" value="Nucleic acid-binding proteins"/>
    <property type="match status" value="4"/>
</dbReference>
<dbReference type="InterPro" id="IPR031657">
    <property type="entry name" value="REPA_OB_2"/>
</dbReference>
<dbReference type="CDD" id="cd04475">
    <property type="entry name" value="RPA1_DBD_B"/>
    <property type="match status" value="1"/>
</dbReference>
<dbReference type="GO" id="GO:0007004">
    <property type="term" value="P:telomere maintenance via telomerase"/>
    <property type="evidence" value="ECO:0007669"/>
    <property type="project" value="UniProtKB-ARBA"/>
</dbReference>
<keyword evidence="7 9" id="KW-0238">DNA-binding</keyword>
<dbReference type="InterPro" id="IPR047192">
    <property type="entry name" value="Euk_RPA1_DBD_C"/>
</dbReference>
<name>A0A9P8QCZ9_WICPI</name>
<dbReference type="GO" id="GO:0005662">
    <property type="term" value="C:DNA replication factor A complex"/>
    <property type="evidence" value="ECO:0007669"/>
    <property type="project" value="UniProtKB-ARBA"/>
</dbReference>
<dbReference type="GO" id="GO:0008270">
    <property type="term" value="F:zinc ion binding"/>
    <property type="evidence" value="ECO:0007669"/>
    <property type="project" value="UniProtKB-KW"/>
</dbReference>
<evidence type="ECO:0000256" key="1">
    <source>
        <dbReference type="ARBA" id="ARBA00004123"/>
    </source>
</evidence>
<evidence type="ECO:0000259" key="10">
    <source>
        <dbReference type="Pfam" id="PF01336"/>
    </source>
</evidence>
<comment type="subcellular location">
    <subcellularLocation>
        <location evidence="1 9">Nucleus</location>
    </subcellularLocation>
</comment>
<proteinExistence type="inferred from homology"/>
<evidence type="ECO:0000313" key="14">
    <source>
        <dbReference type="Proteomes" id="UP000774326"/>
    </source>
</evidence>
<dbReference type="GO" id="GO:0006281">
    <property type="term" value="P:DNA repair"/>
    <property type="evidence" value="ECO:0007669"/>
    <property type="project" value="InterPro"/>
</dbReference>
<reference evidence="13" key="1">
    <citation type="journal article" date="2021" name="Open Biol.">
        <title>Shared evolutionary footprints suggest mitochondrial oxidative damage underlies multiple complex I losses in fungi.</title>
        <authorList>
            <person name="Schikora-Tamarit M.A."/>
            <person name="Marcet-Houben M."/>
            <person name="Nosek J."/>
            <person name="Gabaldon T."/>
        </authorList>
    </citation>
    <scope>NUCLEOTIDE SEQUENCE</scope>
    <source>
        <strain evidence="13">CBS2887</strain>
    </source>
</reference>
<evidence type="ECO:0000256" key="9">
    <source>
        <dbReference type="RuleBase" id="RU364130"/>
    </source>
</evidence>